<keyword evidence="3" id="KW-0732">Signal</keyword>
<evidence type="ECO:0000313" key="5">
    <source>
        <dbReference type="Proteomes" id="UP001501521"/>
    </source>
</evidence>
<evidence type="ECO:0000256" key="1">
    <source>
        <dbReference type="ARBA" id="ARBA00022614"/>
    </source>
</evidence>
<feature type="chain" id="PRO_5046257392" description="Leucine-rich repeat domain-containing protein" evidence="3">
    <location>
        <begin position="31"/>
        <end position="408"/>
    </location>
</feature>
<accession>A0ABP9F0L6</accession>
<evidence type="ECO:0008006" key="6">
    <source>
        <dbReference type="Google" id="ProtNLM"/>
    </source>
</evidence>
<dbReference type="SUPFAM" id="SSF52058">
    <property type="entry name" value="L domain-like"/>
    <property type="match status" value="1"/>
</dbReference>
<dbReference type="Pfam" id="PF12799">
    <property type="entry name" value="LRR_4"/>
    <property type="match status" value="1"/>
</dbReference>
<dbReference type="Gene3D" id="3.80.10.10">
    <property type="entry name" value="Ribonuclease Inhibitor"/>
    <property type="match status" value="1"/>
</dbReference>
<feature type="signal peptide" evidence="3">
    <location>
        <begin position="1"/>
        <end position="30"/>
    </location>
</feature>
<keyword evidence="5" id="KW-1185">Reference proteome</keyword>
<dbReference type="Proteomes" id="UP001501521">
    <property type="component" value="Unassembled WGS sequence"/>
</dbReference>
<evidence type="ECO:0000256" key="3">
    <source>
        <dbReference type="SAM" id="SignalP"/>
    </source>
</evidence>
<proteinExistence type="predicted"/>
<dbReference type="InterPro" id="IPR025875">
    <property type="entry name" value="Leu-rich_rpt_4"/>
</dbReference>
<reference evidence="5" key="1">
    <citation type="journal article" date="2019" name="Int. J. Syst. Evol. Microbiol.">
        <title>The Global Catalogue of Microorganisms (GCM) 10K type strain sequencing project: providing services to taxonomists for standard genome sequencing and annotation.</title>
        <authorList>
            <consortium name="The Broad Institute Genomics Platform"/>
            <consortium name="The Broad Institute Genome Sequencing Center for Infectious Disease"/>
            <person name="Wu L."/>
            <person name="Ma J."/>
        </authorList>
    </citation>
    <scope>NUCLEOTIDE SEQUENCE [LARGE SCALE GENOMIC DNA]</scope>
    <source>
        <strain evidence="5">JCM 19125</strain>
    </source>
</reference>
<evidence type="ECO:0000256" key="2">
    <source>
        <dbReference type="ARBA" id="ARBA00022737"/>
    </source>
</evidence>
<protein>
    <recommendedName>
        <fullName evidence="6">Leucine-rich repeat domain-containing protein</fullName>
    </recommendedName>
</protein>
<name>A0ABP9F0L6_9ACTN</name>
<keyword evidence="1" id="KW-0433">Leucine-rich repeat</keyword>
<keyword evidence="2" id="KW-0677">Repeat</keyword>
<sequence>MEALDPLGETMRSLSKLLLAAVLAVTPAHALPAGQARADIDVYTTEGTHVVNGRQWRTACEPYSQTTRCRTEIKATVITYEQLGDATKRTFTRKTDWAFNNLTYLPASRKLWGSNPLANPGHWTAADGRQWRTECDNERTGRRGCRSYALATVVTQTEAERAAGVYGWQDQWVFNNIVRFTDDRPAVEVPIGRPSVAPSPEPTEPGDEVSFADHSLTECVRARTGHDRILRSEVEALTTLKCVTGNGYTVRDLEGIQAATNLAELDIQGRRYTAGALSLKPLASLSELTSINLYQVPLADLSDLNALTGLEHLLIGGPDAPVTGLRASHVAELDLLETFMAMNAGLSDASFVAELPLLKGINLDDNQVTDVSPFAALENLTFLSLRNNPVGDWSPLDQKVAEGLQLVR</sequence>
<evidence type="ECO:0000313" key="4">
    <source>
        <dbReference type="EMBL" id="GAA4890671.1"/>
    </source>
</evidence>
<comment type="caution">
    <text evidence="4">The sequence shown here is derived from an EMBL/GenBank/DDBJ whole genome shotgun (WGS) entry which is preliminary data.</text>
</comment>
<dbReference type="EMBL" id="BAABLV010000008">
    <property type="protein sequence ID" value="GAA4890671.1"/>
    <property type="molecule type" value="Genomic_DNA"/>
</dbReference>
<organism evidence="4 5">
    <name type="scientific">Tessaracoccus lubricantis</name>
    <dbReference type="NCBI Taxonomy" id="545543"/>
    <lineage>
        <taxon>Bacteria</taxon>
        <taxon>Bacillati</taxon>
        <taxon>Actinomycetota</taxon>
        <taxon>Actinomycetes</taxon>
        <taxon>Propionibacteriales</taxon>
        <taxon>Propionibacteriaceae</taxon>
        <taxon>Tessaracoccus</taxon>
    </lineage>
</organism>
<dbReference type="InterPro" id="IPR032675">
    <property type="entry name" value="LRR_dom_sf"/>
</dbReference>
<gene>
    <name evidence="4" type="ORF">GCM10025789_04000</name>
</gene>